<accession>A0A7I9V9A9</accession>
<dbReference type="AlphaFoldDB" id="A0A7I9V9A9"/>
<reference evidence="5" key="1">
    <citation type="submission" date="2019-06" db="EMBL/GenBank/DDBJ databases">
        <title>Gordonia isolated from sludge of a wastewater treatment plant.</title>
        <authorList>
            <person name="Tamura T."/>
            <person name="Aoyama K."/>
            <person name="Kang Y."/>
            <person name="Saito S."/>
            <person name="Akiyama N."/>
            <person name="Yazawa K."/>
            <person name="Gonoi T."/>
            <person name="Mikami Y."/>
        </authorList>
    </citation>
    <scope>NUCLEOTIDE SEQUENCE [LARGE SCALE GENOMIC DNA]</scope>
    <source>
        <strain evidence="5">NBRC 107696</strain>
    </source>
</reference>
<organism evidence="4 5">
    <name type="scientific">Gordonia spumicola</name>
    <dbReference type="NCBI Taxonomy" id="589161"/>
    <lineage>
        <taxon>Bacteria</taxon>
        <taxon>Bacillati</taxon>
        <taxon>Actinomycetota</taxon>
        <taxon>Actinomycetes</taxon>
        <taxon>Mycobacteriales</taxon>
        <taxon>Gordoniaceae</taxon>
        <taxon>Gordonia</taxon>
    </lineage>
</organism>
<feature type="domain" description="Mammalian cell entry C-terminal" evidence="3">
    <location>
        <begin position="128"/>
        <end position="325"/>
    </location>
</feature>
<dbReference type="Pfam" id="PF02470">
    <property type="entry name" value="MlaD"/>
    <property type="match status" value="1"/>
</dbReference>
<keyword evidence="5" id="KW-1185">Reference proteome</keyword>
<keyword evidence="1" id="KW-0472">Membrane</keyword>
<evidence type="ECO:0000313" key="4">
    <source>
        <dbReference type="EMBL" id="GEE01673.1"/>
    </source>
</evidence>
<dbReference type="Proteomes" id="UP000444960">
    <property type="component" value="Unassembled WGS sequence"/>
</dbReference>
<feature type="transmembrane region" description="Helical" evidence="1">
    <location>
        <begin position="12"/>
        <end position="33"/>
    </location>
</feature>
<keyword evidence="1" id="KW-0812">Transmembrane</keyword>
<comment type="caution">
    <text evidence="4">The sequence shown here is derived from an EMBL/GenBank/DDBJ whole genome shotgun (WGS) entry which is preliminary data.</text>
</comment>
<dbReference type="InterPro" id="IPR005693">
    <property type="entry name" value="Mce"/>
</dbReference>
<feature type="domain" description="Mce/MlaD" evidence="2">
    <location>
        <begin position="36"/>
        <end position="116"/>
    </location>
</feature>
<evidence type="ECO:0000313" key="5">
    <source>
        <dbReference type="Proteomes" id="UP000444960"/>
    </source>
</evidence>
<dbReference type="PANTHER" id="PTHR33371">
    <property type="entry name" value="INTERMEMBRANE PHOSPHOLIPID TRANSPORT SYSTEM BINDING PROTEIN MLAD-RELATED"/>
    <property type="match status" value="1"/>
</dbReference>
<evidence type="ECO:0000259" key="2">
    <source>
        <dbReference type="Pfam" id="PF02470"/>
    </source>
</evidence>
<evidence type="ECO:0000259" key="3">
    <source>
        <dbReference type="Pfam" id="PF11887"/>
    </source>
</evidence>
<dbReference type="OrthoDB" id="338143at2"/>
<dbReference type="PANTHER" id="PTHR33371:SF17">
    <property type="entry name" value="MCE-FAMILY PROTEIN MCE1B"/>
    <property type="match status" value="1"/>
</dbReference>
<keyword evidence="1" id="KW-1133">Transmembrane helix</keyword>
<dbReference type="InterPro" id="IPR003399">
    <property type="entry name" value="Mce/MlaD"/>
</dbReference>
<dbReference type="RefSeq" id="WP_161895434.1">
    <property type="nucleotide sequence ID" value="NZ_BJOV01000003.1"/>
</dbReference>
<proteinExistence type="predicted"/>
<dbReference type="GO" id="GO:0051701">
    <property type="term" value="P:biological process involved in interaction with host"/>
    <property type="evidence" value="ECO:0007669"/>
    <property type="project" value="TreeGrafter"/>
</dbReference>
<gene>
    <name evidence="4" type="primary">mce2B</name>
    <name evidence="4" type="ORF">nbrc107696_21190</name>
</gene>
<dbReference type="InterPro" id="IPR024516">
    <property type="entry name" value="Mce_C"/>
</dbReference>
<dbReference type="GO" id="GO:0005576">
    <property type="term" value="C:extracellular region"/>
    <property type="evidence" value="ECO:0007669"/>
    <property type="project" value="TreeGrafter"/>
</dbReference>
<dbReference type="EMBL" id="BJOV01000003">
    <property type="protein sequence ID" value="GEE01673.1"/>
    <property type="molecule type" value="Genomic_DNA"/>
</dbReference>
<protein>
    <submittedName>
        <fullName evidence="4">Mammalian cell entry protein</fullName>
    </submittedName>
</protein>
<evidence type="ECO:0000256" key="1">
    <source>
        <dbReference type="SAM" id="Phobius"/>
    </source>
</evidence>
<dbReference type="Pfam" id="PF11887">
    <property type="entry name" value="Mce4_CUP1"/>
    <property type="match status" value="1"/>
</dbReference>
<sequence>MNVTGPAIKLGVFLAVTALITAALFVVVGDLRFTPTTSYRAQFTSASGLRTGDDVKVAGVVVGKVTDVRVVRTDGPGDDLGAEVSMDVDSEVVVTMATNANVKYKNLIGDRYVELMTPVAETADARPADSVIPLSKTRPALDMDALVNGFKPLLVGVDPDQTNRLSAALVSVLNGRTDDIGELVTQVGQLGRTVADRDATIGAMVTDLNTVLGTVDDRRAAFGSMIVQMQRLVSGLAEDRTTLVDGLSDIESATTQLDGLLSEVRPDLTADITHLRGLAANLNRNTSTINMLLAKLPEAYRLLGRSSGYGSFVNFFVCGLAIRYPTLDGGHQDTPMIQVPAQRCK</sequence>
<dbReference type="NCBIfam" id="TIGR00996">
    <property type="entry name" value="Mtu_fam_mce"/>
    <property type="match status" value="1"/>
</dbReference>
<name>A0A7I9V9A9_9ACTN</name>
<dbReference type="InterPro" id="IPR052336">
    <property type="entry name" value="MlaD_Phospholipid_Transporter"/>
</dbReference>